<gene>
    <name evidence="1" type="ORF">GLE_2617</name>
</gene>
<dbReference type="PATRIC" id="fig|69.6.peg.2576"/>
<dbReference type="OrthoDB" id="6027400at2"/>
<evidence type="ECO:0000313" key="2">
    <source>
        <dbReference type="Proteomes" id="UP000061569"/>
    </source>
</evidence>
<dbReference type="AlphaFoldDB" id="A0A0S2DHU7"/>
<organism evidence="1 2">
    <name type="scientific">Lysobacter enzymogenes</name>
    <dbReference type="NCBI Taxonomy" id="69"/>
    <lineage>
        <taxon>Bacteria</taxon>
        <taxon>Pseudomonadati</taxon>
        <taxon>Pseudomonadota</taxon>
        <taxon>Gammaproteobacteria</taxon>
        <taxon>Lysobacterales</taxon>
        <taxon>Lysobacteraceae</taxon>
        <taxon>Lysobacter</taxon>
    </lineage>
</organism>
<dbReference type="KEGG" id="lez:GLE_2617"/>
<dbReference type="Proteomes" id="UP000061569">
    <property type="component" value="Chromosome"/>
</dbReference>
<dbReference type="EMBL" id="CP013140">
    <property type="protein sequence ID" value="ALN57965.1"/>
    <property type="molecule type" value="Genomic_DNA"/>
</dbReference>
<reference evidence="1 2" key="1">
    <citation type="submission" date="2015-11" db="EMBL/GenBank/DDBJ databases">
        <title>Genome sequences of Lysobacter enzymogenes strain C3 and Lysobacter antibioticus ATCC 29479.</title>
        <authorList>
            <person name="Kobayashi D.Y."/>
        </authorList>
    </citation>
    <scope>NUCLEOTIDE SEQUENCE [LARGE SCALE GENOMIC DNA]</scope>
    <source>
        <strain evidence="1 2">C3</strain>
    </source>
</reference>
<sequence>MDLSNPNIDLTGDWLGWRQRGRWLISDDGQRITIGRLRGLLWREQMELYRQGFASRRQAEQAKSRRAFPVKVVVVDLADYRCNGLAAS</sequence>
<evidence type="ECO:0000313" key="1">
    <source>
        <dbReference type="EMBL" id="ALN57965.1"/>
    </source>
</evidence>
<dbReference type="STRING" id="69.GLE_2617"/>
<proteinExistence type="predicted"/>
<accession>A0A0S2DHU7</accession>
<protein>
    <submittedName>
        <fullName evidence="1">Uncharacterized protein</fullName>
    </submittedName>
</protein>
<name>A0A0S2DHU7_LYSEN</name>